<gene>
    <name evidence="8" type="ORF">SCF082_LOCUS8304</name>
</gene>
<dbReference type="Pfam" id="PF00520">
    <property type="entry name" value="Ion_trans"/>
    <property type="match status" value="1"/>
</dbReference>
<keyword evidence="8" id="KW-0813">Transport</keyword>
<protein>
    <submittedName>
        <fullName evidence="8">Sodium channel protein type 11 subunit alpha (NaN) (Sensory neuron sodium channel 2) (Sodium channel protein type XI subunit alpha) (Voltage-gated sodium channel subunit alpha Nav1.9)</fullName>
    </submittedName>
</protein>
<keyword evidence="9" id="KW-1185">Reference proteome</keyword>
<feature type="transmembrane region" description="Helical" evidence="6">
    <location>
        <begin position="130"/>
        <end position="148"/>
    </location>
</feature>
<proteinExistence type="predicted"/>
<dbReference type="InterPro" id="IPR005821">
    <property type="entry name" value="Ion_trans_dom"/>
</dbReference>
<feature type="transmembrane region" description="Helical" evidence="6">
    <location>
        <begin position="293"/>
        <end position="315"/>
    </location>
</feature>
<dbReference type="SUPFAM" id="SSF47473">
    <property type="entry name" value="EF-hand"/>
    <property type="match status" value="1"/>
</dbReference>
<dbReference type="InterPro" id="IPR027359">
    <property type="entry name" value="Volt_channel_dom_sf"/>
</dbReference>
<evidence type="ECO:0000313" key="9">
    <source>
        <dbReference type="Proteomes" id="UP001642464"/>
    </source>
</evidence>
<evidence type="ECO:0000256" key="4">
    <source>
        <dbReference type="ARBA" id="ARBA00023136"/>
    </source>
</evidence>
<dbReference type="SUPFAM" id="SSF81324">
    <property type="entry name" value="Voltage-gated potassium channels"/>
    <property type="match status" value="1"/>
</dbReference>
<evidence type="ECO:0000256" key="1">
    <source>
        <dbReference type="ARBA" id="ARBA00004141"/>
    </source>
</evidence>
<feature type="region of interest" description="Disordered" evidence="5">
    <location>
        <begin position="530"/>
        <end position="555"/>
    </location>
</feature>
<dbReference type="Gene3D" id="1.10.238.10">
    <property type="entry name" value="EF-hand"/>
    <property type="match status" value="1"/>
</dbReference>
<reference evidence="8 9" key="1">
    <citation type="submission" date="2024-02" db="EMBL/GenBank/DDBJ databases">
        <authorList>
            <person name="Chen Y."/>
            <person name="Shah S."/>
            <person name="Dougan E. K."/>
            <person name="Thang M."/>
            <person name="Chan C."/>
        </authorList>
    </citation>
    <scope>NUCLEOTIDE SEQUENCE [LARGE SCALE GENOMIC DNA]</scope>
</reference>
<dbReference type="GO" id="GO:0034220">
    <property type="term" value="P:monoatomic ion transmembrane transport"/>
    <property type="evidence" value="ECO:0007669"/>
    <property type="project" value="UniProtKB-KW"/>
</dbReference>
<evidence type="ECO:0000259" key="7">
    <source>
        <dbReference type="Pfam" id="PF00520"/>
    </source>
</evidence>
<feature type="domain" description="Ion transport" evidence="7">
    <location>
        <begin position="129"/>
        <end position="394"/>
    </location>
</feature>
<keyword evidence="3 6" id="KW-1133">Transmembrane helix</keyword>
<keyword evidence="4 6" id="KW-0472">Membrane</keyword>
<feature type="transmembrane region" description="Helical" evidence="6">
    <location>
        <begin position="221"/>
        <end position="241"/>
    </location>
</feature>
<dbReference type="EMBL" id="CAXAMM010004725">
    <property type="protein sequence ID" value="CAK9004708.1"/>
    <property type="molecule type" value="Genomic_DNA"/>
</dbReference>
<evidence type="ECO:0000256" key="3">
    <source>
        <dbReference type="ARBA" id="ARBA00022989"/>
    </source>
</evidence>
<feature type="transmembrane region" description="Helical" evidence="6">
    <location>
        <begin position="188"/>
        <end position="209"/>
    </location>
</feature>
<evidence type="ECO:0000256" key="2">
    <source>
        <dbReference type="ARBA" id="ARBA00022692"/>
    </source>
</evidence>
<dbReference type="PANTHER" id="PTHR46726">
    <property type="entry name" value="TWO PORE CHANNEL 3"/>
    <property type="match status" value="1"/>
</dbReference>
<dbReference type="Gene3D" id="1.20.120.350">
    <property type="entry name" value="Voltage-gated potassium channels. Chain C"/>
    <property type="match status" value="1"/>
</dbReference>
<comment type="caution">
    <text evidence="8">The sequence shown here is derived from an EMBL/GenBank/DDBJ whole genome shotgun (WGS) entry which is preliminary data.</text>
</comment>
<evidence type="ECO:0000256" key="5">
    <source>
        <dbReference type="SAM" id="MobiDB-lite"/>
    </source>
</evidence>
<evidence type="ECO:0000256" key="6">
    <source>
        <dbReference type="SAM" id="Phobius"/>
    </source>
</evidence>
<name>A0ABP0IQX9_9DINO</name>
<feature type="transmembrane region" description="Helical" evidence="6">
    <location>
        <begin position="370"/>
        <end position="394"/>
    </location>
</feature>
<organism evidence="8 9">
    <name type="scientific">Durusdinium trenchii</name>
    <dbReference type="NCBI Taxonomy" id="1381693"/>
    <lineage>
        <taxon>Eukaryota</taxon>
        <taxon>Sar</taxon>
        <taxon>Alveolata</taxon>
        <taxon>Dinophyceae</taxon>
        <taxon>Suessiales</taxon>
        <taxon>Symbiodiniaceae</taxon>
        <taxon>Durusdinium</taxon>
    </lineage>
</organism>
<dbReference type="Proteomes" id="UP001642464">
    <property type="component" value="Unassembled WGS sequence"/>
</dbReference>
<keyword evidence="2 6" id="KW-0812">Transmembrane</keyword>
<dbReference type="InterPro" id="IPR011992">
    <property type="entry name" value="EF-hand-dom_pair"/>
</dbReference>
<dbReference type="Gene3D" id="1.10.287.70">
    <property type="match status" value="1"/>
</dbReference>
<sequence>MDGLMEERTLLLEALEEQHEAVKLLVFSAFERLHAGRGGDAHFQKLETTVSEKPFEPLGDICPEAEIEQKVSIVSSESSAPQISQTRRMSDGKKGRDVEMAGALSTTPSAMLAHGGQLGFQKFVSRTSRYIDMIAGILVLLNSMVMMLELEMEGRAVGFILGHEATAIGISGLGDGSTWSLADVEPTFQVLDTAFVYIFLLELLLRILAEGRQFFRDCANWFDTVLVIVGLVDVWIIVPFASGGGTSDPQNIMMMRLFRAVKCLRAIRMVRTFRLFRGLNLLVKACQCFLPSLGWSMVLLVVFMSMGTLIMGNLLRDFIMDSSKSLEDRVWIWNRYGAAYRAMWTLYEVTFAGNWPTNARPVLERVSHSYVFFFIVYITIIVFAVIRVISAIFLKDTLDAAQNDAEALVVDRLSKKASYVRKLEQIFKAIDNTSDGMVTEEKLSTILANPMVVAYFQTLDVDVMDSTALFHLIDNGDGEMTMDEFIEGILRCKGPARAMDQVAIRSLLDRVDQNLTKLTTKLKEAGVIKVKPKKRKGDPTAEASSSAPPNLYKLE</sequence>
<keyword evidence="8" id="KW-0407">Ion channel</keyword>
<dbReference type="PANTHER" id="PTHR46726:SF1">
    <property type="entry name" value="TWO-PORE CALCIUM CHANNEL 3"/>
    <property type="match status" value="1"/>
</dbReference>
<accession>A0ABP0IQX9</accession>
<evidence type="ECO:0000313" key="8">
    <source>
        <dbReference type="EMBL" id="CAK9004708.1"/>
    </source>
</evidence>
<keyword evidence="8" id="KW-0406">Ion transport</keyword>
<comment type="subcellular location">
    <subcellularLocation>
        <location evidence="1">Membrane</location>
        <topology evidence="1">Multi-pass membrane protein</topology>
    </subcellularLocation>
</comment>